<evidence type="ECO:0000256" key="2">
    <source>
        <dbReference type="SAM" id="SignalP"/>
    </source>
</evidence>
<dbReference type="Pfam" id="PF02018">
    <property type="entry name" value="CBM_4_9"/>
    <property type="match status" value="1"/>
</dbReference>
<evidence type="ECO:0000256" key="1">
    <source>
        <dbReference type="ARBA" id="ARBA00022801"/>
    </source>
</evidence>
<evidence type="ECO:0000313" key="5">
    <source>
        <dbReference type="Proteomes" id="UP001209713"/>
    </source>
</evidence>
<feature type="chain" id="PRO_5046821403" evidence="2">
    <location>
        <begin position="23"/>
        <end position="153"/>
    </location>
</feature>
<organism evidence="4 5">
    <name type="scientific">Marinomonas sargassi</name>
    <dbReference type="NCBI Taxonomy" id="2984494"/>
    <lineage>
        <taxon>Bacteria</taxon>
        <taxon>Pseudomonadati</taxon>
        <taxon>Pseudomonadota</taxon>
        <taxon>Gammaproteobacteria</taxon>
        <taxon>Oceanospirillales</taxon>
        <taxon>Oceanospirillaceae</taxon>
        <taxon>Marinomonas</taxon>
    </lineage>
</organism>
<accession>A0ABT2YQ20</accession>
<feature type="domain" description="CBM-cenC" evidence="3">
    <location>
        <begin position="28"/>
        <end position="135"/>
    </location>
</feature>
<protein>
    <submittedName>
        <fullName evidence="4">Carbohydrate binding domain-containing protein</fullName>
    </submittedName>
</protein>
<feature type="signal peptide" evidence="2">
    <location>
        <begin position="1"/>
        <end position="22"/>
    </location>
</feature>
<comment type="caution">
    <text evidence="4">The sequence shown here is derived from an EMBL/GenBank/DDBJ whole genome shotgun (WGS) entry which is preliminary data.</text>
</comment>
<keyword evidence="1" id="KW-0378">Hydrolase</keyword>
<dbReference type="InterPro" id="IPR008979">
    <property type="entry name" value="Galactose-bd-like_sf"/>
</dbReference>
<gene>
    <name evidence="4" type="ORF">OFY17_03690</name>
</gene>
<dbReference type="RefSeq" id="WP_263529351.1">
    <property type="nucleotide sequence ID" value="NZ_JAOVZB010000001.1"/>
</dbReference>
<dbReference type="Gene3D" id="2.60.120.260">
    <property type="entry name" value="Galactose-binding domain-like"/>
    <property type="match status" value="1"/>
</dbReference>
<name>A0ABT2YQ20_9GAMM</name>
<proteinExistence type="predicted"/>
<dbReference type="Proteomes" id="UP001209713">
    <property type="component" value="Unassembled WGS sequence"/>
</dbReference>
<dbReference type="EMBL" id="JAOVZB010000001">
    <property type="protein sequence ID" value="MCV2401983.1"/>
    <property type="molecule type" value="Genomic_DNA"/>
</dbReference>
<sequence>MKNILKVIGTTALCGLATSALYAEGVTIENPSFEDRWAGWEDTDPSAISGEPYDGSRSAKLEGAGAKMEQVVLVEEDTNYTLTAWIKGKGQVGVVINGTTKLADYVPVDADAEPSPWKQVAVSFNSGSSESVVIFGAYSEATGRFDHFSMVSN</sequence>
<reference evidence="4 5" key="1">
    <citation type="submission" date="2022-10" db="EMBL/GenBank/DDBJ databases">
        <title>Marinomonas transparenta sp. nov. and Marinomonas sargassi sp. nov., isolated from marine alga (Sargassum natans (L.) Gaillon).</title>
        <authorList>
            <person name="Wang Y."/>
        </authorList>
    </citation>
    <scope>NUCLEOTIDE SEQUENCE [LARGE SCALE GENOMIC DNA]</scope>
    <source>
        <strain evidence="4 5">C2222</strain>
    </source>
</reference>
<evidence type="ECO:0000259" key="3">
    <source>
        <dbReference type="Pfam" id="PF02018"/>
    </source>
</evidence>
<dbReference type="InterPro" id="IPR003305">
    <property type="entry name" value="CenC_carb-bd"/>
</dbReference>
<keyword evidence="5" id="KW-1185">Reference proteome</keyword>
<evidence type="ECO:0000313" key="4">
    <source>
        <dbReference type="EMBL" id="MCV2401983.1"/>
    </source>
</evidence>
<dbReference type="SUPFAM" id="SSF49785">
    <property type="entry name" value="Galactose-binding domain-like"/>
    <property type="match status" value="1"/>
</dbReference>
<keyword evidence="2" id="KW-0732">Signal</keyword>